<evidence type="ECO:0000259" key="1">
    <source>
        <dbReference type="Pfam" id="PF05368"/>
    </source>
</evidence>
<dbReference type="InterPro" id="IPR008030">
    <property type="entry name" value="NmrA-like"/>
</dbReference>
<reference evidence="2 3" key="1">
    <citation type="submission" date="2016-08" db="EMBL/GenBank/DDBJ databases">
        <title>A Parts List for Fungal Cellulosomes Revealed by Comparative Genomics.</title>
        <authorList>
            <consortium name="DOE Joint Genome Institute"/>
            <person name="Haitjema C.H."/>
            <person name="Gilmore S.P."/>
            <person name="Henske J.K."/>
            <person name="Solomon K.V."/>
            <person name="De Groot R."/>
            <person name="Kuo A."/>
            <person name="Mondo S.J."/>
            <person name="Salamov A.A."/>
            <person name="Labutti K."/>
            <person name="Zhao Z."/>
            <person name="Chiniquy J."/>
            <person name="Barry K."/>
            <person name="Brewer H.M."/>
            <person name="Purvine S.O."/>
            <person name="Wright A.T."/>
            <person name="Boxma B."/>
            <person name="Van Alen T."/>
            <person name="Hackstein J.H."/>
            <person name="Baker S.E."/>
            <person name="Grigoriev I.V."/>
            <person name="O'Malley M.A."/>
        </authorList>
    </citation>
    <scope>NUCLEOTIDE SEQUENCE [LARGE SCALE GENOMIC DNA]</scope>
    <source>
        <strain evidence="2 3">S4</strain>
    </source>
</reference>
<protein>
    <submittedName>
        <fullName evidence="2">NmrA family protein</fullName>
    </submittedName>
</protein>
<feature type="domain" description="NmrA-like" evidence="1">
    <location>
        <begin position="3"/>
        <end position="235"/>
    </location>
</feature>
<dbReference type="InterPro" id="IPR036291">
    <property type="entry name" value="NAD(P)-bd_dom_sf"/>
</dbReference>
<dbReference type="SUPFAM" id="SSF51735">
    <property type="entry name" value="NAD(P)-binding Rossmann-fold domains"/>
    <property type="match status" value="1"/>
</dbReference>
<evidence type="ECO:0000313" key="2">
    <source>
        <dbReference type="EMBL" id="ORX86107.1"/>
    </source>
</evidence>
<gene>
    <name evidence="2" type="ORF">BCR32DRAFT_241245</name>
</gene>
<reference evidence="2 3" key="2">
    <citation type="submission" date="2016-08" db="EMBL/GenBank/DDBJ databases">
        <title>Pervasive Adenine N6-methylation of Active Genes in Fungi.</title>
        <authorList>
            <consortium name="DOE Joint Genome Institute"/>
            <person name="Mondo S.J."/>
            <person name="Dannebaum R.O."/>
            <person name="Kuo R.C."/>
            <person name="Labutti K."/>
            <person name="Haridas S."/>
            <person name="Kuo A."/>
            <person name="Salamov A."/>
            <person name="Ahrendt S.R."/>
            <person name="Lipzen A."/>
            <person name="Sullivan W."/>
            <person name="Andreopoulos W.B."/>
            <person name="Clum A."/>
            <person name="Lindquist E."/>
            <person name="Daum C."/>
            <person name="Ramamoorthy G.K."/>
            <person name="Gryganskyi A."/>
            <person name="Culley D."/>
            <person name="Magnuson J.K."/>
            <person name="James T.Y."/>
            <person name="O'Malley M.A."/>
            <person name="Stajich J.E."/>
            <person name="Spatafora J.W."/>
            <person name="Visel A."/>
            <person name="Grigoriev I.V."/>
        </authorList>
    </citation>
    <scope>NUCLEOTIDE SEQUENCE [LARGE SCALE GENOMIC DNA]</scope>
    <source>
        <strain evidence="2 3">S4</strain>
    </source>
</reference>
<dbReference type="STRING" id="1754192.A0A1Y1XK18"/>
<keyword evidence="3" id="KW-1185">Reference proteome</keyword>
<dbReference type="EMBL" id="MCFG01000025">
    <property type="protein sequence ID" value="ORX86107.1"/>
    <property type="molecule type" value="Genomic_DNA"/>
</dbReference>
<evidence type="ECO:0000313" key="3">
    <source>
        <dbReference type="Proteomes" id="UP000193944"/>
    </source>
</evidence>
<sequence>MGKIAVVGGTGHYGSKAIDGLLERGVSPSDIVVMYRNEKKALPFKERGMEIRYGDYGKEGYPEGIFKDIEKILFVSGFEMDGLKRIKDHIVVIEAARAANVKQIVYTSFANLYKINCGLEDVHIATERAIKASKIPYTFLRNTFYSEYYLNKVYLKRSIDSGIFYTLAKGRGVNFVSRDDMAKAAAVVLTTEGHLNKAYDITNPKPYTYKDIVEILKELTGKKVELVETTKEEYSAYLDSIHVPKQFQFIDAAMLQQRFVDGWGEICSPELANLIGEENITTPRQFIEKFDFNEPIDMSTISF</sequence>
<comment type="caution">
    <text evidence="2">The sequence shown here is derived from an EMBL/GenBank/DDBJ whole genome shotgun (WGS) entry which is preliminary data.</text>
</comment>
<dbReference type="AlphaFoldDB" id="A0A1Y1XK18"/>
<dbReference type="Gene3D" id="3.40.50.720">
    <property type="entry name" value="NAD(P)-binding Rossmann-like Domain"/>
    <property type="match status" value="1"/>
</dbReference>
<dbReference type="Proteomes" id="UP000193944">
    <property type="component" value="Unassembled WGS sequence"/>
</dbReference>
<dbReference type="PANTHER" id="PTHR47129:SF1">
    <property type="entry name" value="NMRA-LIKE DOMAIN-CONTAINING PROTEIN"/>
    <property type="match status" value="1"/>
</dbReference>
<dbReference type="Gene3D" id="3.90.25.10">
    <property type="entry name" value="UDP-galactose 4-epimerase, domain 1"/>
    <property type="match status" value="1"/>
</dbReference>
<dbReference type="CDD" id="cd05269">
    <property type="entry name" value="TMR_SDR_a"/>
    <property type="match status" value="1"/>
</dbReference>
<dbReference type="PANTHER" id="PTHR47129">
    <property type="entry name" value="QUINONE OXIDOREDUCTASE 2"/>
    <property type="match status" value="1"/>
</dbReference>
<organism evidence="2 3">
    <name type="scientific">Anaeromyces robustus</name>
    <dbReference type="NCBI Taxonomy" id="1754192"/>
    <lineage>
        <taxon>Eukaryota</taxon>
        <taxon>Fungi</taxon>
        <taxon>Fungi incertae sedis</taxon>
        <taxon>Chytridiomycota</taxon>
        <taxon>Chytridiomycota incertae sedis</taxon>
        <taxon>Neocallimastigomycetes</taxon>
        <taxon>Neocallimastigales</taxon>
        <taxon>Neocallimastigaceae</taxon>
        <taxon>Anaeromyces</taxon>
    </lineage>
</organism>
<dbReference type="Pfam" id="PF05368">
    <property type="entry name" value="NmrA"/>
    <property type="match status" value="1"/>
</dbReference>
<name>A0A1Y1XK18_9FUNG</name>
<accession>A0A1Y1XK18</accession>
<dbReference type="OrthoDB" id="3358371at2759"/>
<dbReference type="InterPro" id="IPR052718">
    <property type="entry name" value="NmrA-type_oxidoreductase"/>
</dbReference>
<proteinExistence type="predicted"/>